<protein>
    <submittedName>
        <fullName evidence="1">Uncharacterized protein</fullName>
    </submittedName>
</protein>
<gene>
    <name evidence="1" type="ORF">L210DRAFT_823563</name>
</gene>
<dbReference type="AlphaFoldDB" id="A0AAD4G7S0"/>
<comment type="caution">
    <text evidence="1">The sequence shown here is derived from an EMBL/GenBank/DDBJ whole genome shotgun (WGS) entry which is preliminary data.</text>
</comment>
<organism evidence="1 2">
    <name type="scientific">Boletus edulis BED1</name>
    <dbReference type="NCBI Taxonomy" id="1328754"/>
    <lineage>
        <taxon>Eukaryota</taxon>
        <taxon>Fungi</taxon>
        <taxon>Dikarya</taxon>
        <taxon>Basidiomycota</taxon>
        <taxon>Agaricomycotina</taxon>
        <taxon>Agaricomycetes</taxon>
        <taxon>Agaricomycetidae</taxon>
        <taxon>Boletales</taxon>
        <taxon>Boletineae</taxon>
        <taxon>Boletaceae</taxon>
        <taxon>Boletoideae</taxon>
        <taxon>Boletus</taxon>
    </lineage>
</organism>
<dbReference type="Proteomes" id="UP001194468">
    <property type="component" value="Unassembled WGS sequence"/>
</dbReference>
<name>A0AAD4G7S0_BOLED</name>
<proteinExistence type="predicted"/>
<dbReference type="EMBL" id="WHUW01000100">
    <property type="protein sequence ID" value="KAF8424794.1"/>
    <property type="molecule type" value="Genomic_DNA"/>
</dbReference>
<keyword evidence="2" id="KW-1185">Reference proteome</keyword>
<accession>A0AAD4G7S0</accession>
<feature type="non-terminal residue" evidence="1">
    <location>
        <position position="1"/>
    </location>
</feature>
<reference evidence="1" key="1">
    <citation type="submission" date="2019-10" db="EMBL/GenBank/DDBJ databases">
        <authorList>
            <consortium name="DOE Joint Genome Institute"/>
            <person name="Kuo A."/>
            <person name="Miyauchi S."/>
            <person name="Kiss E."/>
            <person name="Drula E."/>
            <person name="Kohler A."/>
            <person name="Sanchez-Garcia M."/>
            <person name="Andreopoulos B."/>
            <person name="Barry K.W."/>
            <person name="Bonito G."/>
            <person name="Buee M."/>
            <person name="Carver A."/>
            <person name="Chen C."/>
            <person name="Cichocki N."/>
            <person name="Clum A."/>
            <person name="Culley D."/>
            <person name="Crous P.W."/>
            <person name="Fauchery L."/>
            <person name="Girlanda M."/>
            <person name="Hayes R."/>
            <person name="Keri Z."/>
            <person name="LaButti K."/>
            <person name="Lipzen A."/>
            <person name="Lombard V."/>
            <person name="Magnuson J."/>
            <person name="Maillard F."/>
            <person name="Morin E."/>
            <person name="Murat C."/>
            <person name="Nolan M."/>
            <person name="Ohm R."/>
            <person name="Pangilinan J."/>
            <person name="Pereira M."/>
            <person name="Perotto S."/>
            <person name="Peter M."/>
            <person name="Riley R."/>
            <person name="Sitrit Y."/>
            <person name="Stielow B."/>
            <person name="Szollosi G."/>
            <person name="Zifcakova L."/>
            <person name="Stursova M."/>
            <person name="Spatafora J.W."/>
            <person name="Tedersoo L."/>
            <person name="Vaario L.-M."/>
            <person name="Yamada A."/>
            <person name="Yan M."/>
            <person name="Wang P."/>
            <person name="Xu J."/>
            <person name="Bruns T."/>
            <person name="Baldrian P."/>
            <person name="Vilgalys R."/>
            <person name="Henrissat B."/>
            <person name="Grigoriev I.V."/>
            <person name="Hibbett D."/>
            <person name="Nagy L.G."/>
            <person name="Martin F.M."/>
        </authorList>
    </citation>
    <scope>NUCLEOTIDE SEQUENCE</scope>
    <source>
        <strain evidence="1">BED1</strain>
    </source>
</reference>
<feature type="non-terminal residue" evidence="1">
    <location>
        <position position="55"/>
    </location>
</feature>
<reference evidence="1" key="2">
    <citation type="journal article" date="2020" name="Nat. Commun.">
        <title>Large-scale genome sequencing of mycorrhizal fungi provides insights into the early evolution of symbiotic traits.</title>
        <authorList>
            <person name="Miyauchi S."/>
            <person name="Kiss E."/>
            <person name="Kuo A."/>
            <person name="Drula E."/>
            <person name="Kohler A."/>
            <person name="Sanchez-Garcia M."/>
            <person name="Morin E."/>
            <person name="Andreopoulos B."/>
            <person name="Barry K.W."/>
            <person name="Bonito G."/>
            <person name="Buee M."/>
            <person name="Carver A."/>
            <person name="Chen C."/>
            <person name="Cichocki N."/>
            <person name="Clum A."/>
            <person name="Culley D."/>
            <person name="Crous P.W."/>
            <person name="Fauchery L."/>
            <person name="Girlanda M."/>
            <person name="Hayes R.D."/>
            <person name="Keri Z."/>
            <person name="LaButti K."/>
            <person name="Lipzen A."/>
            <person name="Lombard V."/>
            <person name="Magnuson J."/>
            <person name="Maillard F."/>
            <person name="Murat C."/>
            <person name="Nolan M."/>
            <person name="Ohm R.A."/>
            <person name="Pangilinan J."/>
            <person name="Pereira M.F."/>
            <person name="Perotto S."/>
            <person name="Peter M."/>
            <person name="Pfister S."/>
            <person name="Riley R."/>
            <person name="Sitrit Y."/>
            <person name="Stielow J.B."/>
            <person name="Szollosi G."/>
            <person name="Zifcakova L."/>
            <person name="Stursova M."/>
            <person name="Spatafora J.W."/>
            <person name="Tedersoo L."/>
            <person name="Vaario L.M."/>
            <person name="Yamada A."/>
            <person name="Yan M."/>
            <person name="Wang P."/>
            <person name="Xu J."/>
            <person name="Bruns T."/>
            <person name="Baldrian P."/>
            <person name="Vilgalys R."/>
            <person name="Dunand C."/>
            <person name="Henrissat B."/>
            <person name="Grigoriev I.V."/>
            <person name="Hibbett D."/>
            <person name="Nagy L.G."/>
            <person name="Martin F.M."/>
        </authorList>
    </citation>
    <scope>NUCLEOTIDE SEQUENCE</scope>
    <source>
        <strain evidence="1">BED1</strain>
    </source>
</reference>
<evidence type="ECO:0000313" key="2">
    <source>
        <dbReference type="Proteomes" id="UP001194468"/>
    </source>
</evidence>
<sequence>AVSNSGPGRFTKGNLPAELLVDSKWQRVLMPTLLLWAGGTDDVWSISRPAIVYAL</sequence>
<evidence type="ECO:0000313" key="1">
    <source>
        <dbReference type="EMBL" id="KAF8424794.1"/>
    </source>
</evidence>